<sequence length="53" mass="6036">MQTRINLLVQLIAVILTLICIESHFAITSAFLVPAFPFSFLVVHTSRTLVYTW</sequence>
<organism evidence="1 2">
    <name type="scientific">Daphnia magna</name>
    <dbReference type="NCBI Taxonomy" id="35525"/>
    <lineage>
        <taxon>Eukaryota</taxon>
        <taxon>Metazoa</taxon>
        <taxon>Ecdysozoa</taxon>
        <taxon>Arthropoda</taxon>
        <taxon>Crustacea</taxon>
        <taxon>Branchiopoda</taxon>
        <taxon>Diplostraca</taxon>
        <taxon>Cladocera</taxon>
        <taxon>Anomopoda</taxon>
        <taxon>Daphniidae</taxon>
        <taxon>Daphnia</taxon>
    </lineage>
</organism>
<reference evidence="1 2" key="1">
    <citation type="submission" date="2016-03" db="EMBL/GenBank/DDBJ databases">
        <title>EvidentialGene: Evidence-directed Construction of Genes on Genomes.</title>
        <authorList>
            <person name="Gilbert D.G."/>
            <person name="Choi J.-H."/>
            <person name="Mockaitis K."/>
            <person name="Colbourne J."/>
            <person name="Pfrender M."/>
        </authorList>
    </citation>
    <scope>NUCLEOTIDE SEQUENCE [LARGE SCALE GENOMIC DNA]</scope>
    <source>
        <strain evidence="1 2">Xinb3</strain>
        <tissue evidence="1">Complete organism</tissue>
    </source>
</reference>
<proteinExistence type="predicted"/>
<name>A0A164MFW9_9CRUS</name>
<evidence type="ECO:0000313" key="1">
    <source>
        <dbReference type="EMBL" id="KZS05026.1"/>
    </source>
</evidence>
<dbReference type="Proteomes" id="UP000076858">
    <property type="component" value="Unassembled WGS sequence"/>
</dbReference>
<comment type="caution">
    <text evidence="1">The sequence shown here is derived from an EMBL/GenBank/DDBJ whole genome shotgun (WGS) entry which is preliminary data.</text>
</comment>
<dbReference type="EMBL" id="LRGB01003024">
    <property type="protein sequence ID" value="KZS05026.1"/>
    <property type="molecule type" value="Genomic_DNA"/>
</dbReference>
<protein>
    <submittedName>
        <fullName evidence="1">Uncharacterized protein</fullName>
    </submittedName>
</protein>
<evidence type="ECO:0000313" key="2">
    <source>
        <dbReference type="Proteomes" id="UP000076858"/>
    </source>
</evidence>
<gene>
    <name evidence="1" type="ORF">APZ42_032013</name>
</gene>
<accession>A0A164MFW9</accession>
<keyword evidence="2" id="KW-1185">Reference proteome</keyword>
<dbReference type="AlphaFoldDB" id="A0A164MFW9"/>